<dbReference type="GO" id="GO:0005509">
    <property type="term" value="F:calcium ion binding"/>
    <property type="evidence" value="ECO:0007669"/>
    <property type="project" value="InterPro"/>
</dbReference>
<dbReference type="InterPro" id="IPR013783">
    <property type="entry name" value="Ig-like_fold"/>
</dbReference>
<dbReference type="InterPro" id="IPR018511">
    <property type="entry name" value="Hemolysin-typ_Ca-bd_CS"/>
</dbReference>
<feature type="domain" description="Bacterial Ig-like" evidence="6">
    <location>
        <begin position="1709"/>
        <end position="1798"/>
    </location>
</feature>
<dbReference type="GO" id="GO:0005975">
    <property type="term" value="P:carbohydrate metabolic process"/>
    <property type="evidence" value="ECO:0007669"/>
    <property type="project" value="InterPro"/>
</dbReference>
<dbReference type="InterPro" id="IPR011330">
    <property type="entry name" value="Glyco_hydro/deAcase_b/a-brl"/>
</dbReference>
<feature type="domain" description="Bacterial Ig-like" evidence="6">
    <location>
        <begin position="1011"/>
        <end position="1111"/>
    </location>
</feature>
<feature type="domain" description="Bacterial Ig-like" evidence="6">
    <location>
        <begin position="1807"/>
        <end position="1907"/>
    </location>
</feature>
<evidence type="ECO:0000256" key="2">
    <source>
        <dbReference type="ARBA" id="ARBA00010973"/>
    </source>
</evidence>
<feature type="domain" description="Bacterial Ig-like" evidence="6">
    <location>
        <begin position="1510"/>
        <end position="1599"/>
    </location>
</feature>
<dbReference type="InterPro" id="IPR044048">
    <property type="entry name" value="Big_12"/>
</dbReference>
<dbReference type="PANTHER" id="PTHR34677:SF3">
    <property type="entry name" value="BACTERIAL IG-LIKE DOMAIN-CONTAINING PROTEIN"/>
    <property type="match status" value="1"/>
</dbReference>
<dbReference type="Gene3D" id="3.20.20.370">
    <property type="entry name" value="Glycoside hydrolase/deacetylase"/>
    <property type="match status" value="1"/>
</dbReference>
<feature type="domain" description="Bacterial Ig-like" evidence="6">
    <location>
        <begin position="1608"/>
        <end position="1708"/>
    </location>
</feature>
<organism evidence="7">
    <name type="scientific">Microvirga ossetica</name>
    <dbReference type="NCBI Taxonomy" id="1882682"/>
    <lineage>
        <taxon>Bacteria</taxon>
        <taxon>Pseudomonadati</taxon>
        <taxon>Pseudomonadota</taxon>
        <taxon>Alphaproteobacteria</taxon>
        <taxon>Hyphomicrobiales</taxon>
        <taxon>Methylobacteriaceae</taxon>
        <taxon>Microvirga</taxon>
    </lineage>
</organism>
<dbReference type="OrthoDB" id="7966550at2"/>
<accession>A0A1B2EF42</accession>
<comment type="similarity">
    <text evidence="2">Belongs to the polysaccharide deacetylase family.</text>
</comment>
<feature type="domain" description="Bacterial Ig-like" evidence="6">
    <location>
        <begin position="913"/>
        <end position="1002"/>
    </location>
</feature>
<name>A0A1B2EF42_9HYPH</name>
<feature type="domain" description="NodB homology" evidence="5">
    <location>
        <begin position="481"/>
        <end position="542"/>
    </location>
</feature>
<dbReference type="InterPro" id="IPR011049">
    <property type="entry name" value="Serralysin-like_metalloprot_C"/>
</dbReference>
<evidence type="ECO:0000256" key="3">
    <source>
        <dbReference type="ARBA" id="ARBA00020071"/>
    </source>
</evidence>
<evidence type="ECO:0000259" key="5">
    <source>
        <dbReference type="Pfam" id="PF01522"/>
    </source>
</evidence>
<reference evidence="7" key="1">
    <citation type="submission" date="2016-07" db="EMBL/GenBank/DDBJ databases">
        <title>Microvirga ossetica sp. nov. a new species of rhizobia isolated from root nodules of the legume species Vicia alpestris Steven originated from North Ossetia region in the Caucasus.</title>
        <authorList>
            <person name="Safronova V.I."/>
            <person name="Kuznetsova I.G."/>
            <person name="Sazanova A.L."/>
            <person name="Belimov A."/>
            <person name="Andronov E."/>
            <person name="Osledkin Y.S."/>
            <person name="Onishchuk O.P."/>
            <person name="Kurchak O.N."/>
            <person name="Shaposhnikov A.I."/>
            <person name="Willems A."/>
            <person name="Tikhonovich I.A."/>
        </authorList>
    </citation>
    <scope>NUCLEOTIDE SEQUENCE [LARGE SCALE GENOMIC DNA]</scope>
    <source>
        <strain evidence="7">V5/3M</strain>
    </source>
</reference>
<feature type="domain" description="Bacterial Ig-like" evidence="6">
    <location>
        <begin position="1908"/>
        <end position="2000"/>
    </location>
</feature>
<dbReference type="Pfam" id="PF01522">
    <property type="entry name" value="Polysacc_deac_1"/>
    <property type="match status" value="1"/>
</dbReference>
<dbReference type="InterPro" id="IPR002509">
    <property type="entry name" value="NODB_dom"/>
</dbReference>
<dbReference type="Gene3D" id="2.150.10.10">
    <property type="entry name" value="Serralysin-like metalloprotease, C-terminal"/>
    <property type="match status" value="2"/>
</dbReference>
<dbReference type="GO" id="GO:0016810">
    <property type="term" value="F:hydrolase activity, acting on carbon-nitrogen (but not peptide) bonds"/>
    <property type="evidence" value="ECO:0007669"/>
    <property type="project" value="InterPro"/>
</dbReference>
<proteinExistence type="inferred from homology"/>
<feature type="domain" description="Bacterial Ig-like" evidence="6">
    <location>
        <begin position="1409"/>
        <end position="1509"/>
    </location>
</feature>
<dbReference type="RefSeq" id="WP_099509560.1">
    <property type="nucleotide sequence ID" value="NZ_CP016616.1"/>
</dbReference>
<dbReference type="SUPFAM" id="SSF51120">
    <property type="entry name" value="beta-Roll"/>
    <property type="match status" value="1"/>
</dbReference>
<feature type="domain" description="Bacterial Ig-like" evidence="6">
    <location>
        <begin position="1112"/>
        <end position="1201"/>
    </location>
</feature>
<dbReference type="KEGG" id="moc:BB934_10280"/>
<dbReference type="PROSITE" id="PS00330">
    <property type="entry name" value="HEMOLYSIN_CALCIUM"/>
    <property type="match status" value="1"/>
</dbReference>
<sequence length="2210" mass="228406">MASTITLDGQLTDWTNIDRLDFGMTGLNGSKVYGRFVDGIFHFAIESSTVSIGANSTMWLNTDKNTATGHSFWGLAIGADYKIEFESSELGEIRPTLYSLAGDGTPTLVTDGVSFARSADGKVVELAIDRAKINNSTAVSTLIDFNAEGAPGPDDVYLPGDYTHAPFTLTDDPVTVRTDTNLKVAIVFSESSAAKYFSATAYSQLIMAAQSQAIAAGVPFDILTESDLTNLSKVVNYDAIIFPSFANVNKDKLSAIEDVLADAVNKYGISLVAAGNFMTNDETGAALPDTYARMESLLGVKRVGGNNVDEVTVTATGGQSGTVIGYGEGEQIRTYLKNATSQVGTAYFEGVDGGTTQVLANQTASDGTHNAVLATQTGGNNVFFATESMLADSNMLLHAIGWAARPENVPELKLQMGRQASLFASRNDMDQSQEIENVSGGIYDKMLSIVEKWKTDFNFVGSYYVNIGNDAGNGQTTDWTKSKPVYEQLLAMGNEIGTHSYTHPEDTNALTPAQIQFEFQRSKQMLEQQLGITIEGAAVPGAPESLATSQLIGQYFSYMTGGYTGVGAGYPSAFGYITPGSDSVYLAPNMKFDFSMVDAAPEYGGGLNAEQAKQEWIKEFNELSLKSDMPVFVWPWHDYGPTQWMVNDGPSRYTEEMYTEFLRYAYEKDTEFVTMLDLAQRIKAFEKAGFNYSFNSASNTITATVTANQIGTFALDLEGHKIASVSGWYAYDDDSVFMDADGGAFTIKLGNTPDDVTHITALPSRAQLLSVTGDGVNLDFSIKGEGKIAIALTNPEGRQLTVTGAEIAKLVGDKLELKVNGNSTHTISVKLALAAPAVALAEDTGTSIADNISSNGNLSVTGIASGATAEYSLDGSSWTSSFAPVEGINTVHVRQKDATGALSEASSLTFTLDRVAPTSTIELPPLDANGTSTLTITFSEIPQGFDPGTDLDVVGGILTGLTPDAGGTVYTGTFKAFADQDGVASIALKAGSYTDIVGNAGAVSVATLGIDTKAPTVTSINLSQTLLRAGETALVTIVFSEKVTGFTAGDVTADNGTLSDLVSSDGGTTWTALFTPTHDIEDATNIVRVTSNYTDLAGNAGSGSNSGNYTIDTKGPIASIVLPPLDGAGESTVTITFSEIPQGFDPGTDLDVVGGILTGLTPDAGGTVYTGTFKAFADQDGVASIALKAGSYTDIVGNAGAVSVATLGIDTKAPTVTSINLSQTLLRAGETALVTIVFSEKVTGFTAGDVTADNGTLSDLVSSDGGTTWTALFTPTHDIEDATNIVRVTSNYTDLAGNAGSGSNSGNYTIDTKGPIASIVLPPLDGAGESTVTITFSEIPQGFDPGTDLDVVGGILTGLTPDAGGTVYTGTFKAFADQDGVASIALKAGSYTDIVGNAGAVSVATLGIDTKAPTVTSINLSQTLLRAGETALVTIVFSEKVTGFTAGDVTADNGTLSDLVSSDGGTTWTALFTPTHDIEDATNIVRVTSNYTDLAGNAGSGSNSGNYTIDTKGPIASIVLPPLDGAGESTVTITFSEIPQGFDPGTDLDVVGGILTGLTPDAGGTVYTGTFKAFADQDGVASIALKAGSYTDIVGNAGAVSVATLGIDTKAPTVTSINLSQTLLRAGETALVTIVFSEKVTGFTAGDVTADNGTLSDLVSSDGGTTWTALFTPTHDIEDATNIVRVTSNYTDLAGNAGSGSNSGNYTIDTKGPIASIVLPPLDGAGESTVTITFSEIPQGFDPGTDLDVVGGILTGLTPDAGGTVYTGTFKAFADQDGVASIALKAGSYTDIVGNAGAVSVATLGIDTKAPTVTSINLSQTLLRAGETALVTIVFSEKVTGFTAGDVTADNGTLSDLVSSDGGTTWTALFTPTHDIEDATNIVRVTSNYTDLAGNAGSGSNSGNYTIDTKDPTVSITQAKLGSGNAILATFTFSEAIDPSTFTAQDVIVTGAKLESLTSHGGTTYTAILTPLMSGGGQVSIGVNNATYADVAGNAGTGAFKAFGATQAKATGGADWLVGTSGKNTLKGGGGDDIIRGGKGNDTISGDGGKDLLDFSDGTKGIKITLSQDNTKYATFDGRAAGLGIDKYRDMEGVIGTKFADTITGSSSSDVLAGLGGNDILRGGRGNDVFVFESNGGRDKIMDFEDTGGRHDKLDVSFFDFNVTSNSFAAWKADHVKQQGSHTVVTFDASTSVTLTNVKVKAIGFDDFLF</sequence>
<dbReference type="Pfam" id="PF19078">
    <property type="entry name" value="Big_12"/>
    <property type="match status" value="11"/>
</dbReference>
<dbReference type="PANTHER" id="PTHR34677">
    <property type="match status" value="1"/>
</dbReference>
<dbReference type="PRINTS" id="PR00313">
    <property type="entry name" value="CABNDNGRPT"/>
</dbReference>
<evidence type="ECO:0000256" key="1">
    <source>
        <dbReference type="ARBA" id="ARBA00003236"/>
    </source>
</evidence>
<dbReference type="Pfam" id="PF00353">
    <property type="entry name" value="HemolysinCabind"/>
    <property type="match status" value="2"/>
</dbReference>
<dbReference type="SUPFAM" id="SSF50939">
    <property type="entry name" value="Sialidases"/>
    <property type="match status" value="1"/>
</dbReference>
<feature type="domain" description="Bacterial Ig-like" evidence="6">
    <location>
        <begin position="1210"/>
        <end position="1310"/>
    </location>
</feature>
<feature type="domain" description="Bacterial Ig-like" evidence="6">
    <location>
        <begin position="1311"/>
        <end position="1400"/>
    </location>
</feature>
<dbReference type="InterPro" id="IPR001343">
    <property type="entry name" value="Hemolysn_Ca-bd"/>
</dbReference>
<gene>
    <name evidence="7" type="ORF">BB934_10280</name>
</gene>
<evidence type="ECO:0000256" key="4">
    <source>
        <dbReference type="ARBA" id="ARBA00032976"/>
    </source>
</evidence>
<protein>
    <recommendedName>
        <fullName evidence="3">Chitooligosaccharide deacetylase</fullName>
    </recommendedName>
    <alternativeName>
        <fullName evidence="4">Nodulation protein B</fullName>
    </alternativeName>
</protein>
<dbReference type="Gene3D" id="2.60.40.10">
    <property type="entry name" value="Immunoglobulins"/>
    <property type="match status" value="1"/>
</dbReference>
<dbReference type="SUPFAM" id="SSF88713">
    <property type="entry name" value="Glycoside hydrolase/deacetylase"/>
    <property type="match status" value="1"/>
</dbReference>
<evidence type="ECO:0000313" key="7">
    <source>
        <dbReference type="EMBL" id="ANY78559.1"/>
    </source>
</evidence>
<comment type="function">
    <text evidence="1">Is involved in generating a small heat-stable compound (Nod), an acylated oligomer of N-acetylglucosamine, that stimulates mitosis in various plant protoplasts.</text>
</comment>
<evidence type="ECO:0000259" key="6">
    <source>
        <dbReference type="Pfam" id="PF19078"/>
    </source>
</evidence>
<dbReference type="InterPro" id="IPR036278">
    <property type="entry name" value="Sialidase_sf"/>
</dbReference>
<dbReference type="EMBL" id="CP016616">
    <property type="protein sequence ID" value="ANY78559.1"/>
    <property type="molecule type" value="Genomic_DNA"/>
</dbReference>